<name>E9J828_SOLIN</name>
<sequence length="349" mass="39872">MVTLTPTHTCNVYATILRARHGIVHIRAVLTIVLVINSCDCVNKYECSAAVEKDLYNCVHCFLNKLAQKKSKLRKSSTEFIKKSKSWLDKKYIIPDSLLSFSTNKTNTERPIVSKKSGRPLISFHDASERTKRRKCSELLSSHCLEEITLTTAMNGVIGPIIQKKLLDHFTKFFEDVMRDCGYSTKLANLPIIFEDPVYGRNDSNYKDFTIPFAFFLAIAVSSNLINSDRLEGIWDRSIVQGNLVSNLKLVFQLPFIYLFFIVIMQMTEEILLSHILIQSFIVVIHTILLMLIFFGWRVDCKGSIFVVILLVFLNGFCGLMCREYLNTEHYNNIAAMLQIANCNIAEIL</sequence>
<accession>E9J828</accession>
<feature type="non-terminal residue" evidence="2">
    <location>
        <position position="349"/>
    </location>
</feature>
<dbReference type="HOGENOM" id="CLU_795292_0_0_1"/>
<evidence type="ECO:0000256" key="1">
    <source>
        <dbReference type="SAM" id="Phobius"/>
    </source>
</evidence>
<protein>
    <submittedName>
        <fullName evidence="2">Uncharacterized protein</fullName>
    </submittedName>
</protein>
<feature type="transmembrane region" description="Helical" evidence="1">
    <location>
        <begin position="209"/>
        <end position="226"/>
    </location>
</feature>
<proteinExistence type="predicted"/>
<feature type="transmembrane region" description="Helical" evidence="1">
    <location>
        <begin position="303"/>
        <end position="322"/>
    </location>
</feature>
<dbReference type="EMBL" id="GL768784">
    <property type="protein sequence ID" value="EFZ11025.1"/>
    <property type="molecule type" value="Genomic_DNA"/>
</dbReference>
<keyword evidence="1" id="KW-0812">Transmembrane</keyword>
<organism>
    <name type="scientific">Solenopsis invicta</name>
    <name type="common">Red imported fire ant</name>
    <name type="synonym">Solenopsis wagneri</name>
    <dbReference type="NCBI Taxonomy" id="13686"/>
    <lineage>
        <taxon>Eukaryota</taxon>
        <taxon>Metazoa</taxon>
        <taxon>Ecdysozoa</taxon>
        <taxon>Arthropoda</taxon>
        <taxon>Hexapoda</taxon>
        <taxon>Insecta</taxon>
        <taxon>Pterygota</taxon>
        <taxon>Neoptera</taxon>
        <taxon>Endopterygota</taxon>
        <taxon>Hymenoptera</taxon>
        <taxon>Apocrita</taxon>
        <taxon>Aculeata</taxon>
        <taxon>Formicoidea</taxon>
        <taxon>Formicidae</taxon>
        <taxon>Myrmicinae</taxon>
        <taxon>Solenopsis</taxon>
    </lineage>
</organism>
<reference evidence="2" key="1">
    <citation type="journal article" date="2011" name="Proc. Natl. Acad. Sci. U.S.A.">
        <title>The genome of the fire ant Solenopsis invicta.</title>
        <authorList>
            <person name="Wurm Y."/>
            <person name="Wang J."/>
            <person name="Riba-Grognuz O."/>
            <person name="Corona M."/>
            <person name="Nygaard S."/>
            <person name="Hunt B.G."/>
            <person name="Ingram K.K."/>
            <person name="Falquet L."/>
            <person name="Nipitwattanaphon M."/>
            <person name="Gotzek D."/>
            <person name="Dijkstra M.B."/>
            <person name="Oettler J."/>
            <person name="Comtesse F."/>
            <person name="Shih C.J."/>
            <person name="Wu W.J."/>
            <person name="Yang C.C."/>
            <person name="Thomas J."/>
            <person name="Beaudoing E."/>
            <person name="Pradervand S."/>
            <person name="Flegel V."/>
            <person name="Cook E.D."/>
            <person name="Fabbretti R."/>
            <person name="Stockinger H."/>
            <person name="Long L."/>
            <person name="Farmerie W.G."/>
            <person name="Oakey J."/>
            <person name="Boomsma J.J."/>
            <person name="Pamilo P."/>
            <person name="Yi S.V."/>
            <person name="Heinze J."/>
            <person name="Goodisman M.A."/>
            <person name="Farinelli L."/>
            <person name="Harshman K."/>
            <person name="Hulo N."/>
            <person name="Cerutti L."/>
            <person name="Xenarios I."/>
            <person name="Shoemaker D."/>
            <person name="Keller L."/>
        </authorList>
    </citation>
    <scope>NUCLEOTIDE SEQUENCE [LARGE SCALE GENOMIC DNA]</scope>
</reference>
<dbReference type="AlphaFoldDB" id="E9J828"/>
<evidence type="ECO:0000313" key="2">
    <source>
        <dbReference type="EMBL" id="EFZ11025.1"/>
    </source>
</evidence>
<keyword evidence="1" id="KW-1133">Transmembrane helix</keyword>
<keyword evidence="1" id="KW-0472">Membrane</keyword>
<feature type="transmembrane region" description="Helical" evidence="1">
    <location>
        <begin position="276"/>
        <end position="297"/>
    </location>
</feature>
<gene>
    <name evidence="2" type="ORF">SINV_04097</name>
</gene>
<feature type="transmembrane region" description="Helical" evidence="1">
    <location>
        <begin position="246"/>
        <end position="264"/>
    </location>
</feature>